<dbReference type="GeneID" id="98157074"/>
<proteinExistence type="predicted"/>
<protein>
    <submittedName>
        <fullName evidence="2">Uncharacterized protein</fullName>
    </submittedName>
</protein>
<comment type="caution">
    <text evidence="2">The sequence shown here is derived from an EMBL/GenBank/DDBJ whole genome shotgun (WGS) entry which is preliminary data.</text>
</comment>
<feature type="compositionally biased region" description="Low complexity" evidence="1">
    <location>
        <begin position="42"/>
        <end position="58"/>
    </location>
</feature>
<feature type="compositionally biased region" description="Polar residues" evidence="1">
    <location>
        <begin position="70"/>
        <end position="79"/>
    </location>
</feature>
<organism evidence="2 3">
    <name type="scientific">Aspergillus pseudodeflectus</name>
    <dbReference type="NCBI Taxonomy" id="176178"/>
    <lineage>
        <taxon>Eukaryota</taxon>
        <taxon>Fungi</taxon>
        <taxon>Dikarya</taxon>
        <taxon>Ascomycota</taxon>
        <taxon>Pezizomycotina</taxon>
        <taxon>Eurotiomycetes</taxon>
        <taxon>Eurotiomycetidae</taxon>
        <taxon>Eurotiales</taxon>
        <taxon>Aspergillaceae</taxon>
        <taxon>Aspergillus</taxon>
        <taxon>Aspergillus subgen. Nidulantes</taxon>
    </lineage>
</organism>
<feature type="region of interest" description="Disordered" evidence="1">
    <location>
        <begin position="42"/>
        <end position="79"/>
    </location>
</feature>
<dbReference type="Proteomes" id="UP001610444">
    <property type="component" value="Unassembled WGS sequence"/>
</dbReference>
<keyword evidence="3" id="KW-1185">Reference proteome</keyword>
<evidence type="ECO:0000313" key="2">
    <source>
        <dbReference type="EMBL" id="KAL2838953.1"/>
    </source>
</evidence>
<reference evidence="2 3" key="1">
    <citation type="submission" date="2024-07" db="EMBL/GenBank/DDBJ databases">
        <title>Section-level genome sequencing and comparative genomics of Aspergillus sections Usti and Cavernicolus.</title>
        <authorList>
            <consortium name="Lawrence Berkeley National Laboratory"/>
            <person name="Nybo J.L."/>
            <person name="Vesth T.C."/>
            <person name="Theobald S."/>
            <person name="Frisvad J.C."/>
            <person name="Larsen T.O."/>
            <person name="Kjaerboelling I."/>
            <person name="Rothschild-Mancinelli K."/>
            <person name="Lyhne E.K."/>
            <person name="Kogle M.E."/>
            <person name="Barry K."/>
            <person name="Clum A."/>
            <person name="Na H."/>
            <person name="Ledsgaard L."/>
            <person name="Lin J."/>
            <person name="Lipzen A."/>
            <person name="Kuo A."/>
            <person name="Riley R."/>
            <person name="Mondo S."/>
            <person name="LaButti K."/>
            <person name="Haridas S."/>
            <person name="Pangalinan J."/>
            <person name="Salamov A.A."/>
            <person name="Simmons B.A."/>
            <person name="Magnuson J.K."/>
            <person name="Chen J."/>
            <person name="Drula E."/>
            <person name="Henrissat B."/>
            <person name="Wiebenga A."/>
            <person name="Lubbers R.J."/>
            <person name="Gomes A.C."/>
            <person name="Macurrencykelacurrency M.R."/>
            <person name="Stajich J."/>
            <person name="Grigoriev I.V."/>
            <person name="Mortensen U.H."/>
            <person name="De vries R.P."/>
            <person name="Baker S.E."/>
            <person name="Andersen M.R."/>
        </authorList>
    </citation>
    <scope>NUCLEOTIDE SEQUENCE [LARGE SCALE GENOMIC DNA]</scope>
    <source>
        <strain evidence="2 3">CBS 756.74</strain>
    </source>
</reference>
<gene>
    <name evidence="2" type="ORF">BJX68DRAFT_248394</name>
</gene>
<dbReference type="EMBL" id="JBFXLR010000079">
    <property type="protein sequence ID" value="KAL2838953.1"/>
    <property type="molecule type" value="Genomic_DNA"/>
</dbReference>
<sequence>MQGTSDSYLTHVLGAFFTILVLLQVSCFSKVPSAKQSIAKISPQTPLLPPQSSLRLPQMHLRPHPLSLESADSTHPGTI</sequence>
<evidence type="ECO:0000313" key="3">
    <source>
        <dbReference type="Proteomes" id="UP001610444"/>
    </source>
</evidence>
<evidence type="ECO:0000256" key="1">
    <source>
        <dbReference type="SAM" id="MobiDB-lite"/>
    </source>
</evidence>
<accession>A0ABR4JFZ7</accession>
<dbReference type="RefSeq" id="XP_070893310.1">
    <property type="nucleotide sequence ID" value="XM_071041910.1"/>
</dbReference>
<name>A0ABR4JFZ7_9EURO</name>